<evidence type="ECO:0000256" key="1">
    <source>
        <dbReference type="ARBA" id="ARBA00000085"/>
    </source>
</evidence>
<evidence type="ECO:0000256" key="9">
    <source>
        <dbReference type="SAM" id="Phobius"/>
    </source>
</evidence>
<dbReference type="Gene3D" id="1.10.287.130">
    <property type="match status" value="1"/>
</dbReference>
<dbReference type="FunFam" id="1.10.287.130:FF:000001">
    <property type="entry name" value="Two-component sensor histidine kinase"/>
    <property type="match status" value="1"/>
</dbReference>
<dbReference type="PANTHER" id="PTHR43711:SF26">
    <property type="entry name" value="SENSOR HISTIDINE KINASE RCSC"/>
    <property type="match status" value="1"/>
</dbReference>
<dbReference type="SMART" id="SM00388">
    <property type="entry name" value="HisKA"/>
    <property type="match status" value="1"/>
</dbReference>
<comment type="catalytic activity">
    <reaction evidence="1">
        <text>ATP + protein L-histidine = ADP + protein N-phospho-L-histidine.</text>
        <dbReference type="EC" id="2.7.13.3"/>
    </reaction>
</comment>
<evidence type="ECO:0000256" key="6">
    <source>
        <dbReference type="ARBA" id="ARBA00022777"/>
    </source>
</evidence>
<keyword evidence="9" id="KW-1133">Transmembrane helix</keyword>
<dbReference type="PROSITE" id="PS50885">
    <property type="entry name" value="HAMP"/>
    <property type="match status" value="1"/>
</dbReference>
<dbReference type="SMART" id="SM00387">
    <property type="entry name" value="HATPase_c"/>
    <property type="match status" value="1"/>
</dbReference>
<dbReference type="RefSeq" id="WP_044297520.1">
    <property type="nucleotide sequence ID" value="NZ_JTGN01000019.1"/>
</dbReference>
<evidence type="ECO:0000256" key="5">
    <source>
        <dbReference type="ARBA" id="ARBA00022679"/>
    </source>
</evidence>
<dbReference type="STRING" id="180332.GCA_000797495_05598"/>
<evidence type="ECO:0000256" key="4">
    <source>
        <dbReference type="ARBA" id="ARBA00022553"/>
    </source>
</evidence>
<dbReference type="PANTHER" id="PTHR43711">
    <property type="entry name" value="TWO-COMPONENT HISTIDINE KINASE"/>
    <property type="match status" value="1"/>
</dbReference>
<protein>
    <recommendedName>
        <fullName evidence="3">histidine kinase</fullName>
        <ecNumber evidence="3">2.7.13.3</ecNumber>
    </recommendedName>
</protein>
<dbReference type="EMBL" id="QGQD01000069">
    <property type="protein sequence ID" value="TLC99452.1"/>
    <property type="molecule type" value="Genomic_DNA"/>
</dbReference>
<dbReference type="SUPFAM" id="SSF47384">
    <property type="entry name" value="Homodimeric domain of signal transducing histidine kinase"/>
    <property type="match status" value="1"/>
</dbReference>
<dbReference type="EC" id="2.7.13.3" evidence="3"/>
<dbReference type="InterPro" id="IPR036097">
    <property type="entry name" value="HisK_dim/P_sf"/>
</dbReference>
<evidence type="ECO:0000313" key="13">
    <source>
        <dbReference type="Proteomes" id="UP000306509"/>
    </source>
</evidence>
<dbReference type="InterPro" id="IPR003661">
    <property type="entry name" value="HisK_dim/P_dom"/>
</dbReference>
<keyword evidence="13" id="KW-1185">Reference proteome</keyword>
<evidence type="ECO:0000256" key="2">
    <source>
        <dbReference type="ARBA" id="ARBA00004370"/>
    </source>
</evidence>
<dbReference type="Gene3D" id="3.30.565.10">
    <property type="entry name" value="Histidine kinase-like ATPase, C-terminal domain"/>
    <property type="match status" value="1"/>
</dbReference>
<evidence type="ECO:0000259" key="10">
    <source>
        <dbReference type="PROSITE" id="PS50109"/>
    </source>
</evidence>
<evidence type="ECO:0000313" key="12">
    <source>
        <dbReference type="EMBL" id="TLC99452.1"/>
    </source>
</evidence>
<dbReference type="InterPro" id="IPR003594">
    <property type="entry name" value="HATPase_dom"/>
</dbReference>
<reference evidence="12 13" key="1">
    <citation type="journal article" date="2019" name="Anaerobe">
        <title>Detection of Robinsoniella peoriensis in multiple bone samples of a trauma patient.</title>
        <authorList>
            <person name="Schrottner P."/>
            <person name="Hartwich K."/>
            <person name="Bunk B."/>
            <person name="Schober I."/>
            <person name="Helbig S."/>
            <person name="Rudolph W.W."/>
            <person name="Gunzer F."/>
        </authorList>
    </citation>
    <scope>NUCLEOTIDE SEQUENCE [LARGE SCALE GENOMIC DNA]</scope>
    <source>
        <strain evidence="12 13">DSM 106044</strain>
    </source>
</reference>
<dbReference type="InterPro" id="IPR050736">
    <property type="entry name" value="Sensor_HK_Regulatory"/>
</dbReference>
<dbReference type="InterPro" id="IPR004358">
    <property type="entry name" value="Sig_transdc_His_kin-like_C"/>
</dbReference>
<feature type="domain" description="Histidine kinase" evidence="10">
    <location>
        <begin position="141"/>
        <end position="355"/>
    </location>
</feature>
<feature type="transmembrane region" description="Helical" evidence="9">
    <location>
        <begin position="20"/>
        <end position="39"/>
    </location>
</feature>
<gene>
    <name evidence="12" type="primary">phoR_15</name>
    <name evidence="12" type="ORF">DSM106044_03655</name>
</gene>
<dbReference type="PROSITE" id="PS50109">
    <property type="entry name" value="HIS_KIN"/>
    <property type="match status" value="1"/>
</dbReference>
<dbReference type="InterPro" id="IPR003660">
    <property type="entry name" value="HAMP_dom"/>
</dbReference>
<evidence type="ECO:0000256" key="8">
    <source>
        <dbReference type="ARBA" id="ARBA00023136"/>
    </source>
</evidence>
<evidence type="ECO:0000256" key="3">
    <source>
        <dbReference type="ARBA" id="ARBA00012438"/>
    </source>
</evidence>
<comment type="caution">
    <text evidence="12">The sequence shown here is derived from an EMBL/GenBank/DDBJ whole genome shotgun (WGS) entry which is preliminary data.</text>
</comment>
<dbReference type="CDD" id="cd00082">
    <property type="entry name" value="HisKA"/>
    <property type="match status" value="1"/>
</dbReference>
<name>A0A4U8Q5X9_9FIRM</name>
<keyword evidence="6" id="KW-0418">Kinase</keyword>
<organism evidence="12 13">
    <name type="scientific">Robinsoniella peoriensis</name>
    <dbReference type="NCBI Taxonomy" id="180332"/>
    <lineage>
        <taxon>Bacteria</taxon>
        <taxon>Bacillati</taxon>
        <taxon>Bacillota</taxon>
        <taxon>Clostridia</taxon>
        <taxon>Lachnospirales</taxon>
        <taxon>Lachnospiraceae</taxon>
        <taxon>Robinsoniella</taxon>
    </lineage>
</organism>
<keyword evidence="9" id="KW-0812">Transmembrane</keyword>
<keyword evidence="4" id="KW-0597">Phosphoprotein</keyword>
<dbReference type="InterPro" id="IPR005467">
    <property type="entry name" value="His_kinase_dom"/>
</dbReference>
<dbReference type="InterPro" id="IPR036890">
    <property type="entry name" value="HATPase_C_sf"/>
</dbReference>
<feature type="transmembrane region" description="Helical" evidence="9">
    <location>
        <begin position="51"/>
        <end position="71"/>
    </location>
</feature>
<comment type="subcellular location">
    <subcellularLocation>
        <location evidence="2">Membrane</location>
    </subcellularLocation>
</comment>
<dbReference type="GO" id="GO:0000155">
    <property type="term" value="F:phosphorelay sensor kinase activity"/>
    <property type="evidence" value="ECO:0007669"/>
    <property type="project" value="InterPro"/>
</dbReference>
<sequence length="358" mass="40313">MSEKEYADPRVKVKHFPIRIFVVTFFVLAFLTTTQNKILGAYIDVASIPKGYIFGMTAYWLLVSAAFTILIRWQIVRHYDKPLKQFVKATKDVANGDFSVYVRPIHTADKADYLDVMIADFNKMVAELGSIETLKTDFLSNVSHEIKTPLAVIQNYAELLGKSNLSKEKVQEYADNILQSSRRLSQLITDILKLSKLEKQTIHPAASEYDLCSQLCECVLHFETLWDQKEIEFSAEMEDEAIILADENLMELVWNNLISNAIKFTKPGGTVTLKQSSTEKEIIVQISDNGCGMSEETLNHIFDKFYQGDTSHATEGNGLGLAIALRVLQLMEYTILAESVMGQGTTFTVRIPITEAGE</sequence>
<dbReference type="CDD" id="cd06225">
    <property type="entry name" value="HAMP"/>
    <property type="match status" value="1"/>
</dbReference>
<dbReference type="Gene3D" id="6.10.340.10">
    <property type="match status" value="1"/>
</dbReference>
<dbReference type="AlphaFoldDB" id="A0A4U8Q5X9"/>
<accession>A0A4U8Q5X9</accession>
<feature type="domain" description="HAMP" evidence="11">
    <location>
        <begin position="77"/>
        <end position="133"/>
    </location>
</feature>
<dbReference type="PRINTS" id="PR00344">
    <property type="entry name" value="BCTRLSENSOR"/>
</dbReference>
<evidence type="ECO:0000259" key="11">
    <source>
        <dbReference type="PROSITE" id="PS50885"/>
    </source>
</evidence>
<proteinExistence type="predicted"/>
<dbReference type="Pfam" id="PF00512">
    <property type="entry name" value="HisKA"/>
    <property type="match status" value="1"/>
</dbReference>
<keyword evidence="5 12" id="KW-0808">Transferase</keyword>
<dbReference type="Pfam" id="PF02518">
    <property type="entry name" value="HATPase_c"/>
    <property type="match status" value="1"/>
</dbReference>
<dbReference type="Proteomes" id="UP000306509">
    <property type="component" value="Unassembled WGS sequence"/>
</dbReference>
<evidence type="ECO:0000256" key="7">
    <source>
        <dbReference type="ARBA" id="ARBA00023012"/>
    </source>
</evidence>
<keyword evidence="8 9" id="KW-0472">Membrane</keyword>
<dbReference type="FunFam" id="3.30.565.10:FF:000006">
    <property type="entry name" value="Sensor histidine kinase WalK"/>
    <property type="match status" value="1"/>
</dbReference>
<dbReference type="SUPFAM" id="SSF55874">
    <property type="entry name" value="ATPase domain of HSP90 chaperone/DNA topoisomerase II/histidine kinase"/>
    <property type="match status" value="1"/>
</dbReference>
<dbReference type="GO" id="GO:0016020">
    <property type="term" value="C:membrane"/>
    <property type="evidence" value="ECO:0007669"/>
    <property type="project" value="UniProtKB-SubCell"/>
</dbReference>
<keyword evidence="7" id="KW-0902">Two-component regulatory system</keyword>
<dbReference type="CDD" id="cd00075">
    <property type="entry name" value="HATPase"/>
    <property type="match status" value="1"/>
</dbReference>